<organism evidence="1 2">
    <name type="scientific">Dissostichus eleginoides</name>
    <name type="common">Patagonian toothfish</name>
    <name type="synonym">Dissostichus amissus</name>
    <dbReference type="NCBI Taxonomy" id="100907"/>
    <lineage>
        <taxon>Eukaryota</taxon>
        <taxon>Metazoa</taxon>
        <taxon>Chordata</taxon>
        <taxon>Craniata</taxon>
        <taxon>Vertebrata</taxon>
        <taxon>Euteleostomi</taxon>
        <taxon>Actinopterygii</taxon>
        <taxon>Neopterygii</taxon>
        <taxon>Teleostei</taxon>
        <taxon>Neoteleostei</taxon>
        <taxon>Acanthomorphata</taxon>
        <taxon>Eupercaria</taxon>
        <taxon>Perciformes</taxon>
        <taxon>Notothenioidei</taxon>
        <taxon>Nototheniidae</taxon>
        <taxon>Dissostichus</taxon>
    </lineage>
</organism>
<protein>
    <submittedName>
        <fullName evidence="1">Anamorsin like</fullName>
    </submittedName>
</protein>
<evidence type="ECO:0000313" key="1">
    <source>
        <dbReference type="EMBL" id="KAK1886914.1"/>
    </source>
</evidence>
<reference evidence="1" key="1">
    <citation type="submission" date="2023-04" db="EMBL/GenBank/DDBJ databases">
        <title>Chromosome-level genome of Chaenocephalus aceratus.</title>
        <authorList>
            <person name="Park H."/>
        </authorList>
    </citation>
    <scope>NUCLEOTIDE SEQUENCE</scope>
    <source>
        <strain evidence="1">DE</strain>
        <tissue evidence="1">Muscle</tissue>
    </source>
</reference>
<proteinExistence type="predicted"/>
<dbReference type="Proteomes" id="UP001228049">
    <property type="component" value="Unassembled WGS sequence"/>
</dbReference>
<comment type="caution">
    <text evidence="1">The sequence shown here is derived from an EMBL/GenBank/DDBJ whole genome shotgun (WGS) entry which is preliminary data.</text>
</comment>
<evidence type="ECO:0000313" key="2">
    <source>
        <dbReference type="Proteomes" id="UP001228049"/>
    </source>
</evidence>
<dbReference type="AlphaFoldDB" id="A0AAD9BQS9"/>
<dbReference type="EMBL" id="JASDAP010000020">
    <property type="protein sequence ID" value="KAK1886914.1"/>
    <property type="molecule type" value="Genomic_DNA"/>
</dbReference>
<feature type="non-terminal residue" evidence="1">
    <location>
        <position position="1"/>
    </location>
</feature>
<sequence length="50" mass="5560">ILRCGSTDIREIPPFKPKANIRVAASLCSDSSSGTCFQFCAETHQFIKRE</sequence>
<name>A0AAD9BQS9_DISEL</name>
<feature type="non-terminal residue" evidence="1">
    <location>
        <position position="50"/>
    </location>
</feature>
<gene>
    <name evidence="1" type="ORF">KUDE01_030628</name>
</gene>
<accession>A0AAD9BQS9</accession>
<keyword evidence="2" id="KW-1185">Reference proteome</keyword>